<dbReference type="RefSeq" id="WP_406785766.1">
    <property type="nucleotide sequence ID" value="NZ_JBJIAA010000001.1"/>
</dbReference>
<name>A0ABW8TA66_9CLOT</name>
<gene>
    <name evidence="1" type="ORF">ACJDT4_01545</name>
</gene>
<dbReference type="SUPFAM" id="SSF53649">
    <property type="entry name" value="Alkaline phosphatase-like"/>
    <property type="match status" value="1"/>
</dbReference>
<evidence type="ECO:0000313" key="2">
    <source>
        <dbReference type="Proteomes" id="UP001623592"/>
    </source>
</evidence>
<sequence>MKNKAKHLVVISIDSLNSQDLGRIINLSGFSKIIKNGSYAKEVVGIYPSLTYPSHTSIITGVYPDKHGLFTNEIMQPGIKRQDWYWYKKYIKVPTLCDIAKEANMKIANVFWPVMGGAKIDYNCPEIWTVRPKESQIFKSLRAGSPIFLFNIFRKFGKMLKGIEEPQLDDFSTESIAYVIKNKKPNLVLLHLNEVDHTRHKLGFNASELDEVFFRMNDRINKIINAVKEADIYKDTAFVILGDHGFSDVDYRICINTEFVRRGLITLDKNGDIKGWKAYLNYCDGSAQIKVKDRNSSKIVENIFMELKNLKPCPIRKVYTKEEVEREKRITGDFDFMIEANDGYYFDNDWKAPKVINEIVKSRSRINEQDYFVATHGYDPLKTNYRTFFAAAGPSIKSGFSLPEIKLVDEGPTMAKMLGLNMENVDGRVIEEIFT</sequence>
<dbReference type="Pfam" id="PF01663">
    <property type="entry name" value="Phosphodiest"/>
    <property type="match status" value="1"/>
</dbReference>
<protein>
    <submittedName>
        <fullName evidence="1">Ectonucleotide pyrophosphatase/phosphodiesterase</fullName>
    </submittedName>
</protein>
<dbReference type="InterPro" id="IPR017850">
    <property type="entry name" value="Alkaline_phosphatase_core_sf"/>
</dbReference>
<dbReference type="PANTHER" id="PTHR10151:SF120">
    <property type="entry name" value="BIS(5'-ADENOSYL)-TRIPHOSPHATASE"/>
    <property type="match status" value="1"/>
</dbReference>
<evidence type="ECO:0000313" key="1">
    <source>
        <dbReference type="EMBL" id="MFL0249092.1"/>
    </source>
</evidence>
<organism evidence="1 2">
    <name type="scientific">Clostridium neuense</name>
    <dbReference type="NCBI Taxonomy" id="1728934"/>
    <lineage>
        <taxon>Bacteria</taxon>
        <taxon>Bacillati</taxon>
        <taxon>Bacillota</taxon>
        <taxon>Clostridia</taxon>
        <taxon>Eubacteriales</taxon>
        <taxon>Clostridiaceae</taxon>
        <taxon>Clostridium</taxon>
    </lineage>
</organism>
<keyword evidence="2" id="KW-1185">Reference proteome</keyword>
<proteinExistence type="predicted"/>
<dbReference type="CDD" id="cd16018">
    <property type="entry name" value="Enpp"/>
    <property type="match status" value="1"/>
</dbReference>
<comment type="caution">
    <text evidence="1">The sequence shown here is derived from an EMBL/GenBank/DDBJ whole genome shotgun (WGS) entry which is preliminary data.</text>
</comment>
<dbReference type="InterPro" id="IPR002591">
    <property type="entry name" value="Phosphodiest/P_Trfase"/>
</dbReference>
<reference evidence="1 2" key="1">
    <citation type="submission" date="2024-11" db="EMBL/GenBank/DDBJ databases">
        <authorList>
            <person name="Heng Y.C."/>
            <person name="Lim A.C.H."/>
            <person name="Lee J.K.Y."/>
            <person name="Kittelmann S."/>
        </authorList>
    </citation>
    <scope>NUCLEOTIDE SEQUENCE [LARGE SCALE GENOMIC DNA]</scope>
    <source>
        <strain evidence="1 2">WILCCON 0114</strain>
    </source>
</reference>
<dbReference type="EMBL" id="JBJIAA010000001">
    <property type="protein sequence ID" value="MFL0249092.1"/>
    <property type="molecule type" value="Genomic_DNA"/>
</dbReference>
<dbReference type="PANTHER" id="PTHR10151">
    <property type="entry name" value="ECTONUCLEOTIDE PYROPHOSPHATASE/PHOSPHODIESTERASE"/>
    <property type="match status" value="1"/>
</dbReference>
<dbReference type="Proteomes" id="UP001623592">
    <property type="component" value="Unassembled WGS sequence"/>
</dbReference>
<accession>A0ABW8TA66</accession>
<dbReference type="Gene3D" id="3.40.720.10">
    <property type="entry name" value="Alkaline Phosphatase, subunit A"/>
    <property type="match status" value="1"/>
</dbReference>